<sequence>MAWSKTTSSGNRVSAGIVVHVLDHMEPQVHRRDPTFNWITGLRPHWPLCRYTLTNLPALTSTQSNSAARTARRLGFALRHSDQSKSGPAGCSREKRVKKEVMDGGKAGRAIWKGGQVTESSVVERGHSKAVAREDSLFWGNLTQSNKGFVVMLSV</sequence>
<gene>
    <name evidence="1" type="ORF">CesoFtcFv8_023412</name>
</gene>
<evidence type="ECO:0000313" key="1">
    <source>
        <dbReference type="EMBL" id="KAK5880379.1"/>
    </source>
</evidence>
<comment type="caution">
    <text evidence="1">The sequence shown here is derived from an EMBL/GenBank/DDBJ whole genome shotgun (WGS) entry which is preliminary data.</text>
</comment>
<organism evidence="1 2">
    <name type="scientific">Champsocephalus esox</name>
    <name type="common">pike icefish</name>
    <dbReference type="NCBI Taxonomy" id="159716"/>
    <lineage>
        <taxon>Eukaryota</taxon>
        <taxon>Metazoa</taxon>
        <taxon>Chordata</taxon>
        <taxon>Craniata</taxon>
        <taxon>Vertebrata</taxon>
        <taxon>Euteleostomi</taxon>
        <taxon>Actinopterygii</taxon>
        <taxon>Neopterygii</taxon>
        <taxon>Teleostei</taxon>
        <taxon>Neoteleostei</taxon>
        <taxon>Acanthomorphata</taxon>
        <taxon>Eupercaria</taxon>
        <taxon>Perciformes</taxon>
        <taxon>Notothenioidei</taxon>
        <taxon>Channichthyidae</taxon>
        <taxon>Champsocephalus</taxon>
    </lineage>
</organism>
<protein>
    <submittedName>
        <fullName evidence="1">Uncharacterized protein</fullName>
    </submittedName>
</protein>
<name>A0AAN8B9G3_9TELE</name>
<accession>A0AAN8B9G3</accession>
<proteinExistence type="predicted"/>
<reference evidence="1 2" key="1">
    <citation type="journal article" date="2023" name="Mol. Biol. Evol.">
        <title>Genomics of Secondarily Temperate Adaptation in the Only Non-Antarctic Icefish.</title>
        <authorList>
            <person name="Rivera-Colon A.G."/>
            <person name="Rayamajhi N."/>
            <person name="Minhas B.F."/>
            <person name="Madrigal G."/>
            <person name="Bilyk K.T."/>
            <person name="Yoon V."/>
            <person name="Hune M."/>
            <person name="Gregory S."/>
            <person name="Cheng C.H.C."/>
            <person name="Catchen J.M."/>
        </authorList>
    </citation>
    <scope>NUCLEOTIDE SEQUENCE [LARGE SCALE GENOMIC DNA]</scope>
    <source>
        <strain evidence="1">JC2023a</strain>
    </source>
</reference>
<dbReference type="AlphaFoldDB" id="A0AAN8B9G3"/>
<dbReference type="Proteomes" id="UP001335648">
    <property type="component" value="Unassembled WGS sequence"/>
</dbReference>
<dbReference type="EMBL" id="JAULUE010002064">
    <property type="protein sequence ID" value="KAK5880379.1"/>
    <property type="molecule type" value="Genomic_DNA"/>
</dbReference>
<evidence type="ECO:0000313" key="2">
    <source>
        <dbReference type="Proteomes" id="UP001335648"/>
    </source>
</evidence>
<keyword evidence="2" id="KW-1185">Reference proteome</keyword>